<name>W1IY49_9GAMM</name>
<dbReference type="GO" id="GO:0006355">
    <property type="term" value="P:regulation of DNA-templated transcription"/>
    <property type="evidence" value="ECO:0007669"/>
    <property type="project" value="InterPro"/>
</dbReference>
<evidence type="ECO:0000313" key="4">
    <source>
        <dbReference type="Proteomes" id="UP000019202"/>
    </source>
</evidence>
<dbReference type="AlphaFoldDB" id="W1IY49"/>
<dbReference type="GO" id="GO:0003723">
    <property type="term" value="F:RNA binding"/>
    <property type="evidence" value="ECO:0007669"/>
    <property type="project" value="InterPro"/>
</dbReference>
<dbReference type="STRING" id="1427518.XSR1_30223"/>
<sequence length="305" mass="35409">MLLRRQAKPDPLASARVQVFLFLGLFTMKITKILNNNAVVTLDAHQCEQVVMGCGIGFQKRAGESLNKELIEKVFRLQRCGWVSHLSELLDHVPLEVITTCDLIISGVRTQLGKLQDSLYITLADHCHFAIERQQQGIFIRNNLLWEIQRLYPREYALGGEALDIIEKRLGIRLAEDEAGFIALHLVNAQLNSDMPEVMNITQIMHEILNITKYQLRINYDEKMLSYQRFVTHLKFFVQRMLLQTPVPDDDLGLHETVMNHYPIAWQCAEKISHFFAMQYQRELTSEETMFLAIHIERVRKDSMN</sequence>
<evidence type="ECO:0000313" key="3">
    <source>
        <dbReference type="EMBL" id="CDL83374.1"/>
    </source>
</evidence>
<dbReference type="NCBIfam" id="NF046042">
    <property type="entry name" value="LicT"/>
    <property type="match status" value="1"/>
</dbReference>
<feature type="domain" description="PRD" evidence="2">
    <location>
        <begin position="92"/>
        <end position="196"/>
    </location>
</feature>
<dbReference type="NCBIfam" id="NF007295">
    <property type="entry name" value="PRK09772.1"/>
    <property type="match status" value="1"/>
</dbReference>
<dbReference type="SUPFAM" id="SSF50151">
    <property type="entry name" value="SacY-like RNA-binding domain"/>
    <property type="match status" value="1"/>
</dbReference>
<reference evidence="3" key="1">
    <citation type="submission" date="2013-11" db="EMBL/GenBank/DDBJ databases">
        <title>Draft genome sequence and annotation of the entomopathogenic bacteria, Xenorhabdus cabanillasi strain JM26 and Xenorhabdus szentirmai strain DSM 16338.</title>
        <authorList>
            <person name="Gualtieri M."/>
            <person name="Ogier J.C."/>
            <person name="Pages S."/>
            <person name="Givaudan A."/>
            <person name="Gaudriault S."/>
        </authorList>
    </citation>
    <scope>NUCLEOTIDE SEQUENCE [LARGE SCALE GENOMIC DNA]</scope>
    <source>
        <strain evidence="3">DSM 16338</strain>
    </source>
</reference>
<dbReference type="InterPro" id="IPR036650">
    <property type="entry name" value="CAT_RNA-bd_dom_sf"/>
</dbReference>
<dbReference type="InterPro" id="IPR050661">
    <property type="entry name" value="BglG_antiterminators"/>
</dbReference>
<dbReference type="PANTHER" id="PTHR30185:SF15">
    <property type="entry name" value="CRYPTIC BETA-GLUCOSIDE BGL OPERON ANTITERMINATOR"/>
    <property type="match status" value="1"/>
</dbReference>
<dbReference type="Proteomes" id="UP000019202">
    <property type="component" value="Unassembled WGS sequence"/>
</dbReference>
<dbReference type="PROSITE" id="PS51372">
    <property type="entry name" value="PRD_2"/>
    <property type="match status" value="2"/>
</dbReference>
<dbReference type="EMBL" id="CBXF010000088">
    <property type="protein sequence ID" value="CDL83374.1"/>
    <property type="molecule type" value="Genomic_DNA"/>
</dbReference>
<dbReference type="Gene3D" id="2.30.24.10">
    <property type="entry name" value="CAT RNA-binding domain"/>
    <property type="match status" value="1"/>
</dbReference>
<protein>
    <submittedName>
        <fullName evidence="3">Beta-glucoside operon antiterminator</fullName>
    </submittedName>
</protein>
<dbReference type="SMART" id="SM01061">
    <property type="entry name" value="CAT_RBD"/>
    <property type="match status" value="1"/>
</dbReference>
<dbReference type="InterPro" id="IPR011608">
    <property type="entry name" value="PRD"/>
</dbReference>
<gene>
    <name evidence="3" type="primary">arbG</name>
    <name evidence="3" type="ORF">XSR1_30223</name>
</gene>
<dbReference type="PANTHER" id="PTHR30185">
    <property type="entry name" value="CRYPTIC BETA-GLUCOSIDE BGL OPERON ANTITERMINATOR"/>
    <property type="match status" value="1"/>
</dbReference>
<evidence type="ECO:0000259" key="2">
    <source>
        <dbReference type="PROSITE" id="PS51372"/>
    </source>
</evidence>
<comment type="caution">
    <text evidence="3">The sequence shown here is derived from an EMBL/GenBank/DDBJ whole genome shotgun (WGS) entry which is preliminary data.</text>
</comment>
<evidence type="ECO:0000256" key="1">
    <source>
        <dbReference type="ARBA" id="ARBA00022737"/>
    </source>
</evidence>
<organism evidence="3 4">
    <name type="scientific">Xenorhabdus szentirmaii DSM 16338</name>
    <dbReference type="NCBI Taxonomy" id="1427518"/>
    <lineage>
        <taxon>Bacteria</taxon>
        <taxon>Pseudomonadati</taxon>
        <taxon>Pseudomonadota</taxon>
        <taxon>Gammaproteobacteria</taxon>
        <taxon>Enterobacterales</taxon>
        <taxon>Morganellaceae</taxon>
        <taxon>Xenorhabdus</taxon>
    </lineage>
</organism>
<keyword evidence="1" id="KW-0677">Repeat</keyword>
<accession>W1IY49</accession>
<dbReference type="InterPro" id="IPR004341">
    <property type="entry name" value="CAT_RNA-bd_dom"/>
</dbReference>
<keyword evidence="4" id="KW-1185">Reference proteome</keyword>
<dbReference type="SUPFAM" id="SSF63520">
    <property type="entry name" value="PTS-regulatory domain, PRD"/>
    <property type="match status" value="2"/>
</dbReference>
<dbReference type="Pfam" id="PF03123">
    <property type="entry name" value="CAT_RBD"/>
    <property type="match status" value="1"/>
</dbReference>
<dbReference type="Gene3D" id="1.10.1790.10">
    <property type="entry name" value="PRD domain"/>
    <property type="match status" value="2"/>
</dbReference>
<proteinExistence type="predicted"/>
<dbReference type="InterPro" id="IPR036634">
    <property type="entry name" value="PRD_sf"/>
</dbReference>
<feature type="domain" description="PRD" evidence="2">
    <location>
        <begin position="197"/>
        <end position="305"/>
    </location>
</feature>
<dbReference type="Pfam" id="PF00874">
    <property type="entry name" value="PRD"/>
    <property type="match status" value="2"/>
</dbReference>